<accession>A0A7W8E2S3</accession>
<dbReference type="InterPro" id="IPR025164">
    <property type="entry name" value="Toastrack_DUF4097"/>
</dbReference>
<reference evidence="4 5" key="1">
    <citation type="submission" date="2020-08" db="EMBL/GenBank/DDBJ databases">
        <title>Genomic Encyclopedia of Type Strains, Phase IV (KMG-V): Genome sequencing to study the core and pangenomes of soil and plant-associated prokaryotes.</title>
        <authorList>
            <person name="Whitman W."/>
        </authorList>
    </citation>
    <scope>NUCLEOTIDE SEQUENCE [LARGE SCALE GENOMIC DNA]</scope>
    <source>
        <strain evidence="4 5">M8UP14</strain>
    </source>
</reference>
<evidence type="ECO:0000256" key="2">
    <source>
        <dbReference type="SAM" id="SignalP"/>
    </source>
</evidence>
<gene>
    <name evidence="4" type="ORF">HDF16_000099</name>
</gene>
<dbReference type="Pfam" id="PF13349">
    <property type="entry name" value="DUF4097"/>
    <property type="match status" value="1"/>
</dbReference>
<comment type="caution">
    <text evidence="4">The sequence shown here is derived from an EMBL/GenBank/DDBJ whole genome shotgun (WGS) entry which is preliminary data.</text>
</comment>
<feature type="chain" id="PRO_5031146891" evidence="2">
    <location>
        <begin position="22"/>
        <end position="306"/>
    </location>
</feature>
<dbReference type="PANTHER" id="PTHR34094">
    <property type="match status" value="1"/>
</dbReference>
<dbReference type="AlphaFoldDB" id="A0A7W8E2S3"/>
<dbReference type="RefSeq" id="WP_184213114.1">
    <property type="nucleotide sequence ID" value="NZ_JACHIP010000001.1"/>
</dbReference>
<evidence type="ECO:0000259" key="3">
    <source>
        <dbReference type="Pfam" id="PF13349"/>
    </source>
</evidence>
<keyword evidence="2" id="KW-0732">Signal</keyword>
<name>A0A7W8E2S3_9BACT</name>
<feature type="signal peptide" evidence="2">
    <location>
        <begin position="1"/>
        <end position="21"/>
    </location>
</feature>
<feature type="region of interest" description="Disordered" evidence="1">
    <location>
        <begin position="283"/>
        <end position="306"/>
    </location>
</feature>
<dbReference type="PANTHER" id="PTHR34094:SF1">
    <property type="entry name" value="PROTEIN FAM185A"/>
    <property type="match status" value="1"/>
</dbReference>
<evidence type="ECO:0000313" key="4">
    <source>
        <dbReference type="EMBL" id="MBB5055430.1"/>
    </source>
</evidence>
<sequence>MNLKNLALVIALAGATSTAFAAEGTFAKTLNVSGAPAITVSTGSGYIHVSTGSQSEVRINAKVKSQHGWNFGSHGNEEDRVRDITSNPPIVQSGNTITIGETHGDSNRFRNIEIDYDISLPASTTLKVNSGSGDLDVSNVASVLSADTGSGDIRLSNVGPTPHVVTGSGTIRANGIHGAASLETGSGDIEFHQQVAGDVKAGTGSGSIHLYGVNGGVHVRTGSGDVEIDGNPSTDWKLDTGSGSIHLNLPSDAHYNLNADTGSGSVRVDAPITMQGTLNKQHIVGTIHGGGPTVRVSTGSGDISVH</sequence>
<proteinExistence type="predicted"/>
<evidence type="ECO:0000256" key="1">
    <source>
        <dbReference type="SAM" id="MobiDB-lite"/>
    </source>
</evidence>
<protein>
    <submittedName>
        <fullName evidence="4">DUF4097 and DUF4098 domain-containing protein YvlB</fullName>
    </submittedName>
</protein>
<keyword evidence="5" id="KW-1185">Reference proteome</keyword>
<feature type="domain" description="DUF4097" evidence="3">
    <location>
        <begin position="85"/>
        <end position="305"/>
    </location>
</feature>
<dbReference type="EMBL" id="JACHIP010000001">
    <property type="protein sequence ID" value="MBB5055430.1"/>
    <property type="molecule type" value="Genomic_DNA"/>
</dbReference>
<feature type="compositionally biased region" description="Polar residues" evidence="1">
    <location>
        <begin position="295"/>
        <end position="306"/>
    </location>
</feature>
<dbReference type="Proteomes" id="UP000540989">
    <property type="component" value="Unassembled WGS sequence"/>
</dbReference>
<dbReference type="Gene3D" id="2.160.20.120">
    <property type="match status" value="1"/>
</dbReference>
<evidence type="ECO:0000313" key="5">
    <source>
        <dbReference type="Proteomes" id="UP000540989"/>
    </source>
</evidence>
<organism evidence="4 5">
    <name type="scientific">Granulicella aggregans</name>
    <dbReference type="NCBI Taxonomy" id="474949"/>
    <lineage>
        <taxon>Bacteria</taxon>
        <taxon>Pseudomonadati</taxon>
        <taxon>Acidobacteriota</taxon>
        <taxon>Terriglobia</taxon>
        <taxon>Terriglobales</taxon>
        <taxon>Acidobacteriaceae</taxon>
        <taxon>Granulicella</taxon>
    </lineage>
</organism>